<organism evidence="2 3">
    <name type="scientific">Pseudoduganella flava</name>
    <dbReference type="NCBI Taxonomy" id="871742"/>
    <lineage>
        <taxon>Bacteria</taxon>
        <taxon>Pseudomonadati</taxon>
        <taxon>Pseudomonadota</taxon>
        <taxon>Betaproteobacteria</taxon>
        <taxon>Burkholderiales</taxon>
        <taxon>Oxalobacteraceae</taxon>
        <taxon>Telluria group</taxon>
        <taxon>Pseudoduganella</taxon>
    </lineage>
</organism>
<keyword evidence="1" id="KW-0812">Transmembrane</keyword>
<dbReference type="EMBL" id="VLKW01000014">
    <property type="protein sequence ID" value="TWI42446.1"/>
    <property type="molecule type" value="Genomic_DNA"/>
</dbReference>
<keyword evidence="1" id="KW-0472">Membrane</keyword>
<evidence type="ECO:0000313" key="3">
    <source>
        <dbReference type="Proteomes" id="UP000315112"/>
    </source>
</evidence>
<accession>A0A562PEM2</accession>
<proteinExistence type="predicted"/>
<evidence type="ECO:0000256" key="1">
    <source>
        <dbReference type="SAM" id="Phobius"/>
    </source>
</evidence>
<dbReference type="AlphaFoldDB" id="A0A562PEM2"/>
<comment type="caution">
    <text evidence="2">The sequence shown here is derived from an EMBL/GenBank/DDBJ whole genome shotgun (WGS) entry which is preliminary data.</text>
</comment>
<name>A0A562PEM2_9BURK</name>
<feature type="transmembrane region" description="Helical" evidence="1">
    <location>
        <begin position="20"/>
        <end position="39"/>
    </location>
</feature>
<dbReference type="RefSeq" id="WP_260071846.1">
    <property type="nucleotide sequence ID" value="NZ_CP046904.1"/>
</dbReference>
<dbReference type="Proteomes" id="UP000315112">
    <property type="component" value="Unassembled WGS sequence"/>
</dbReference>
<sequence>MGNSLHNKIYLGRRMNHIRMAWAGVVAGLGLLWLTVKAFK</sequence>
<protein>
    <submittedName>
        <fullName evidence="2">Uncharacterized protein</fullName>
    </submittedName>
</protein>
<gene>
    <name evidence="2" type="ORF">IP92_05422</name>
</gene>
<evidence type="ECO:0000313" key="2">
    <source>
        <dbReference type="EMBL" id="TWI42446.1"/>
    </source>
</evidence>
<keyword evidence="1" id="KW-1133">Transmembrane helix</keyword>
<reference evidence="2 3" key="1">
    <citation type="journal article" date="2015" name="Stand. Genomic Sci.">
        <title>Genomic Encyclopedia of Bacterial and Archaeal Type Strains, Phase III: the genomes of soil and plant-associated and newly described type strains.</title>
        <authorList>
            <person name="Whitman W.B."/>
            <person name="Woyke T."/>
            <person name="Klenk H.P."/>
            <person name="Zhou Y."/>
            <person name="Lilburn T.G."/>
            <person name="Beck B.J."/>
            <person name="De Vos P."/>
            <person name="Vandamme P."/>
            <person name="Eisen J.A."/>
            <person name="Garrity G."/>
            <person name="Hugenholtz P."/>
            <person name="Kyrpides N.C."/>
        </authorList>
    </citation>
    <scope>NUCLEOTIDE SEQUENCE [LARGE SCALE GENOMIC DNA]</scope>
    <source>
        <strain evidence="2 3">CGMCC 1.10685</strain>
    </source>
</reference>